<dbReference type="Pfam" id="PF13499">
    <property type="entry name" value="EF-hand_7"/>
    <property type="match status" value="1"/>
</dbReference>
<organism evidence="5">
    <name type="scientific">Bicosoecida sp. CB-2014</name>
    <dbReference type="NCBI Taxonomy" id="1486930"/>
    <lineage>
        <taxon>Eukaryota</taxon>
        <taxon>Sar</taxon>
        <taxon>Stramenopiles</taxon>
        <taxon>Bigyra</taxon>
        <taxon>Opalozoa</taxon>
        <taxon>Bicosoecida</taxon>
    </lineage>
</organism>
<reference evidence="5" key="1">
    <citation type="submission" date="2021-01" db="EMBL/GenBank/DDBJ databases">
        <authorList>
            <person name="Corre E."/>
            <person name="Pelletier E."/>
            <person name="Niang G."/>
            <person name="Scheremetjew M."/>
            <person name="Finn R."/>
            <person name="Kale V."/>
            <person name="Holt S."/>
            <person name="Cochrane G."/>
            <person name="Meng A."/>
            <person name="Brown T."/>
            <person name="Cohen L."/>
        </authorList>
    </citation>
    <scope>NUCLEOTIDE SEQUENCE</scope>
    <source>
        <strain evidence="5">Ms1</strain>
    </source>
</reference>
<sequence length="194" mass="21217">MGASISIGLRPEEIADLQSHTPWGQQDIKVLFRRFRRLDRGNRGVIGSQDILAVPEVAMNPLAGRVTALIEAATDLDGDGGYMLNFRSFVRALAVFSPKTPLAAKVRFAFDLYDVDGDGFVSRGDLSEIMGMLVGDDNVDADALAEMVKATIAQHDVDGDGQLSPKEFYAALGDTEVVREHLTFDLTHLYDEDE</sequence>
<feature type="domain" description="EF-hand" evidence="4">
    <location>
        <begin position="101"/>
        <end position="136"/>
    </location>
</feature>
<evidence type="ECO:0000313" key="5">
    <source>
        <dbReference type="EMBL" id="CAD8912973.1"/>
    </source>
</evidence>
<protein>
    <recommendedName>
        <fullName evidence="4">EF-hand domain-containing protein</fullName>
    </recommendedName>
</protein>
<dbReference type="EMBL" id="HBFS01009019">
    <property type="protein sequence ID" value="CAD8912973.1"/>
    <property type="molecule type" value="Transcribed_RNA"/>
</dbReference>
<evidence type="ECO:0000256" key="3">
    <source>
        <dbReference type="ARBA" id="ARBA00022837"/>
    </source>
</evidence>
<dbReference type="GO" id="GO:0005509">
    <property type="term" value="F:calcium ion binding"/>
    <property type="evidence" value="ECO:0007669"/>
    <property type="project" value="InterPro"/>
</dbReference>
<proteinExistence type="predicted"/>
<dbReference type="AlphaFoldDB" id="A0A7S1CAZ7"/>
<gene>
    <name evidence="5" type="ORF">BSP0115_LOCUS6225</name>
</gene>
<dbReference type="FunFam" id="1.10.238.10:FF:000003">
    <property type="entry name" value="Calmodulin A"/>
    <property type="match status" value="1"/>
</dbReference>
<dbReference type="InterPro" id="IPR002048">
    <property type="entry name" value="EF_hand_dom"/>
</dbReference>
<evidence type="ECO:0000259" key="4">
    <source>
        <dbReference type="PROSITE" id="PS50222"/>
    </source>
</evidence>
<name>A0A7S1CAZ7_9STRA</name>
<keyword evidence="1" id="KW-0479">Metal-binding</keyword>
<accession>A0A7S1CAZ7</accession>
<keyword evidence="3" id="KW-0106">Calcium</keyword>
<dbReference type="CDD" id="cd00051">
    <property type="entry name" value="EFh"/>
    <property type="match status" value="1"/>
</dbReference>
<keyword evidence="2" id="KW-0677">Repeat</keyword>
<dbReference type="PROSITE" id="PS00018">
    <property type="entry name" value="EF_HAND_1"/>
    <property type="match status" value="2"/>
</dbReference>
<dbReference type="SMART" id="SM00054">
    <property type="entry name" value="EFh"/>
    <property type="match status" value="2"/>
</dbReference>
<dbReference type="InterPro" id="IPR018247">
    <property type="entry name" value="EF_Hand_1_Ca_BS"/>
</dbReference>
<dbReference type="PROSITE" id="PS50222">
    <property type="entry name" value="EF_HAND_2"/>
    <property type="match status" value="2"/>
</dbReference>
<dbReference type="SUPFAM" id="SSF47473">
    <property type="entry name" value="EF-hand"/>
    <property type="match status" value="1"/>
</dbReference>
<dbReference type="PANTHER" id="PTHR45942">
    <property type="entry name" value="PROTEIN PHOSPATASE 3 REGULATORY SUBUNIT B ALPHA ISOFORM TYPE 1"/>
    <property type="match status" value="1"/>
</dbReference>
<evidence type="ECO:0000256" key="2">
    <source>
        <dbReference type="ARBA" id="ARBA00022737"/>
    </source>
</evidence>
<dbReference type="InterPro" id="IPR011992">
    <property type="entry name" value="EF-hand-dom_pair"/>
</dbReference>
<feature type="domain" description="EF-hand" evidence="4">
    <location>
        <begin position="143"/>
        <end position="178"/>
    </location>
</feature>
<dbReference type="Gene3D" id="1.10.238.10">
    <property type="entry name" value="EF-hand"/>
    <property type="match status" value="1"/>
</dbReference>
<evidence type="ECO:0000256" key="1">
    <source>
        <dbReference type="ARBA" id="ARBA00022723"/>
    </source>
</evidence>